<name>A0A8H3CYH7_9AGAM</name>
<evidence type="ECO:0000313" key="1">
    <source>
        <dbReference type="EMBL" id="CAE6502021.1"/>
    </source>
</evidence>
<accession>A0A8H3CYH7</accession>
<evidence type="ECO:0008006" key="3">
    <source>
        <dbReference type="Google" id="ProtNLM"/>
    </source>
</evidence>
<gene>
    <name evidence="1" type="ORF">RDB_LOCUS113927</name>
</gene>
<organism evidence="1 2">
    <name type="scientific">Rhizoctonia solani</name>
    <dbReference type="NCBI Taxonomy" id="456999"/>
    <lineage>
        <taxon>Eukaryota</taxon>
        <taxon>Fungi</taxon>
        <taxon>Dikarya</taxon>
        <taxon>Basidiomycota</taxon>
        <taxon>Agaricomycotina</taxon>
        <taxon>Agaricomycetes</taxon>
        <taxon>Cantharellales</taxon>
        <taxon>Ceratobasidiaceae</taxon>
        <taxon>Rhizoctonia</taxon>
    </lineage>
</organism>
<reference evidence="1" key="1">
    <citation type="submission" date="2021-01" db="EMBL/GenBank/DDBJ databases">
        <authorList>
            <person name="Kaushik A."/>
        </authorList>
    </citation>
    <scope>NUCLEOTIDE SEQUENCE</scope>
    <source>
        <strain evidence="1">AG6-10EEA</strain>
    </source>
</reference>
<proteinExistence type="predicted"/>
<sequence>MEELENAGKQLRLVLDQYLSICLKVHGLLVQKGTLRNVPQKYLRHIDTELVHFPSYEQKFKQAHASICRVRNRLFRLTSISSLPPEILTHIFYFVASPCDILVPTGSDSDSDSDSETETIWSEVSDVDSRRRSKTLQLENFPTHLDCITQVCSYWRWVAIGTPSLWAHIDFVPNKSFHRGFLSRAETYAARSLRLPIELHIADDDPLEYSDPSLRQFLSSNFNRIRSLDIVIAHTWRRFHSLILNEFFTDHASQPIALTKLATSFPMADDELDEFIDWLDDTNDRFSRLKILHLHGLFPLWKSTAYHNLVDLRLTAPSDARWTCILESQLRDILEASPKLRIFYFALRIIERKEDDELVIPVHLDDLEVLSISTDRGEEDIILKPGHVLRLLAPGSKPLRLSIWHIYWFSYDEDDDDVERDDFTLNELVKFFQRSNITKLCVKEECPPLDRLLCHASNLEDLALENCLYSFNSMKPFRRGSPTVIRLNTLLLRDCSPTFAQLELLLQEHPTNLLILSNCNWSQIQPAPRSQDPVKEVLALLGKYPNTRLVEYKNQSYDPVANWDLID</sequence>
<dbReference type="EMBL" id="CAJMXA010003545">
    <property type="protein sequence ID" value="CAE6502021.1"/>
    <property type="molecule type" value="Genomic_DNA"/>
</dbReference>
<evidence type="ECO:0000313" key="2">
    <source>
        <dbReference type="Proteomes" id="UP000663853"/>
    </source>
</evidence>
<protein>
    <recommendedName>
        <fullName evidence="3">F-box domain-containing protein</fullName>
    </recommendedName>
</protein>
<dbReference type="AlphaFoldDB" id="A0A8H3CYH7"/>
<comment type="caution">
    <text evidence="1">The sequence shown here is derived from an EMBL/GenBank/DDBJ whole genome shotgun (WGS) entry which is preliminary data.</text>
</comment>
<dbReference type="Gene3D" id="1.20.1280.50">
    <property type="match status" value="1"/>
</dbReference>
<dbReference type="Proteomes" id="UP000663853">
    <property type="component" value="Unassembled WGS sequence"/>
</dbReference>